<dbReference type="KEGG" id="pmrn:116940865"/>
<keyword evidence="7" id="KW-0807">Transducer</keyword>
<proteinExistence type="predicted"/>
<dbReference type="InterPro" id="IPR000276">
    <property type="entry name" value="GPCR_Rhodpsn"/>
</dbReference>
<name>A0AAJ7SX12_PETMA</name>
<dbReference type="Pfam" id="PF00001">
    <property type="entry name" value="7tm_1"/>
    <property type="match status" value="1"/>
</dbReference>
<dbReference type="GO" id="GO:0060326">
    <property type="term" value="P:cell chemotaxis"/>
    <property type="evidence" value="ECO:0007669"/>
    <property type="project" value="TreeGrafter"/>
</dbReference>
<dbReference type="InterPro" id="IPR050119">
    <property type="entry name" value="CCR1-9-like"/>
</dbReference>
<sequence>MNASIMTNLTENNLDDNHSPTNNQTYANIFAEATSNTTAYISTFNMTNTSLDFNTSEVTLDFCVTEKPPSIVPILDCLLFLPVLIGNGLVFMLFARNIKRVVSVDIYIINLVISDILFALTLPIFAAENMTTEYMGVIPCVCVNAVFTTCLYVHSLSLCCLSVYQYLTAAHTNFILKYHKIMYTTTICPLIWIFAVLLAVPDIILFNNPQIDFCTRFTLDKYALSSTTVFVQLIIGFLCPFVVILASYLGIASSLAYAKAVQRRRAFKFAIIVVMFFNCWFPYNICLLWRATSWVQEYSSCQMEQMRERYAIPLTRSLATINCCLIPYIYVLSKRRFQAQIKAIWSKVINKN</sequence>
<reference evidence="11" key="1">
    <citation type="submission" date="2025-08" db="UniProtKB">
        <authorList>
            <consortium name="RefSeq"/>
        </authorList>
    </citation>
    <scope>IDENTIFICATION</scope>
    <source>
        <tissue evidence="11">Sperm</tissue>
    </source>
</reference>
<dbReference type="GO" id="GO:0019722">
    <property type="term" value="P:calcium-mediated signaling"/>
    <property type="evidence" value="ECO:0007669"/>
    <property type="project" value="TreeGrafter"/>
</dbReference>
<gene>
    <name evidence="11" type="primary">LOC116940865</name>
</gene>
<accession>A0AAJ7SX12</accession>
<dbReference type="GO" id="GO:0007204">
    <property type="term" value="P:positive regulation of cytosolic calcium ion concentration"/>
    <property type="evidence" value="ECO:0007669"/>
    <property type="project" value="TreeGrafter"/>
</dbReference>
<evidence type="ECO:0000256" key="5">
    <source>
        <dbReference type="ARBA" id="ARBA00023136"/>
    </source>
</evidence>
<feature type="transmembrane region" description="Helical" evidence="8">
    <location>
        <begin position="269"/>
        <end position="290"/>
    </location>
</feature>
<dbReference type="GO" id="GO:0016493">
    <property type="term" value="F:C-C chemokine receptor activity"/>
    <property type="evidence" value="ECO:0007669"/>
    <property type="project" value="TreeGrafter"/>
</dbReference>
<keyword evidence="5 8" id="KW-0472">Membrane</keyword>
<feature type="transmembrane region" description="Helical" evidence="8">
    <location>
        <begin position="181"/>
        <end position="200"/>
    </location>
</feature>
<dbReference type="InterPro" id="IPR017452">
    <property type="entry name" value="GPCR_Rhodpsn_7TM"/>
</dbReference>
<keyword evidence="3 8" id="KW-1133">Transmembrane helix</keyword>
<dbReference type="PROSITE" id="PS50262">
    <property type="entry name" value="G_PROTEIN_RECEP_F1_2"/>
    <property type="match status" value="1"/>
</dbReference>
<evidence type="ECO:0000256" key="2">
    <source>
        <dbReference type="ARBA" id="ARBA00022692"/>
    </source>
</evidence>
<feature type="domain" description="G-protein coupled receptors family 1 profile" evidence="9">
    <location>
        <begin position="86"/>
        <end position="330"/>
    </location>
</feature>
<keyword evidence="6" id="KW-0675">Receptor</keyword>
<keyword evidence="10" id="KW-1185">Reference proteome</keyword>
<evidence type="ECO:0000256" key="4">
    <source>
        <dbReference type="ARBA" id="ARBA00023040"/>
    </source>
</evidence>
<evidence type="ECO:0000256" key="1">
    <source>
        <dbReference type="ARBA" id="ARBA00004141"/>
    </source>
</evidence>
<evidence type="ECO:0000256" key="8">
    <source>
        <dbReference type="SAM" id="Phobius"/>
    </source>
</evidence>
<evidence type="ECO:0000256" key="3">
    <source>
        <dbReference type="ARBA" id="ARBA00022989"/>
    </source>
</evidence>
<dbReference type="SUPFAM" id="SSF81321">
    <property type="entry name" value="Family A G protein-coupled receptor-like"/>
    <property type="match status" value="1"/>
</dbReference>
<feature type="transmembrane region" description="Helical" evidence="8">
    <location>
        <begin position="310"/>
        <end position="332"/>
    </location>
</feature>
<feature type="transmembrane region" description="Helical" evidence="8">
    <location>
        <begin position="146"/>
        <end position="169"/>
    </location>
</feature>
<feature type="transmembrane region" description="Helical" evidence="8">
    <location>
        <begin position="229"/>
        <end position="257"/>
    </location>
</feature>
<dbReference type="AlphaFoldDB" id="A0AAJ7SX12"/>
<protein>
    <submittedName>
        <fullName evidence="11">C-X-C chemokine receptor type 4-like</fullName>
    </submittedName>
</protein>
<keyword evidence="2 8" id="KW-0812">Transmembrane</keyword>
<evidence type="ECO:0000313" key="10">
    <source>
        <dbReference type="Proteomes" id="UP001318040"/>
    </source>
</evidence>
<feature type="transmembrane region" description="Helical" evidence="8">
    <location>
        <begin position="106"/>
        <end position="126"/>
    </location>
</feature>
<dbReference type="PRINTS" id="PR00237">
    <property type="entry name" value="GPCRRHODOPSN"/>
</dbReference>
<evidence type="ECO:0000259" key="9">
    <source>
        <dbReference type="PROSITE" id="PS50262"/>
    </source>
</evidence>
<dbReference type="Gene3D" id="1.20.1070.10">
    <property type="entry name" value="Rhodopsin 7-helix transmembrane proteins"/>
    <property type="match status" value="1"/>
</dbReference>
<comment type="subcellular location">
    <subcellularLocation>
        <location evidence="1">Membrane</location>
        <topology evidence="1">Multi-pass membrane protein</topology>
    </subcellularLocation>
</comment>
<dbReference type="Proteomes" id="UP001318040">
    <property type="component" value="Chromosome 10"/>
</dbReference>
<dbReference type="GO" id="GO:0009897">
    <property type="term" value="C:external side of plasma membrane"/>
    <property type="evidence" value="ECO:0007669"/>
    <property type="project" value="TreeGrafter"/>
</dbReference>
<keyword evidence="4" id="KW-0297">G-protein coupled receptor</keyword>
<evidence type="ECO:0000256" key="7">
    <source>
        <dbReference type="ARBA" id="ARBA00023224"/>
    </source>
</evidence>
<evidence type="ECO:0000256" key="6">
    <source>
        <dbReference type="ARBA" id="ARBA00023170"/>
    </source>
</evidence>
<organism evidence="10 11">
    <name type="scientific">Petromyzon marinus</name>
    <name type="common">Sea lamprey</name>
    <dbReference type="NCBI Taxonomy" id="7757"/>
    <lineage>
        <taxon>Eukaryota</taxon>
        <taxon>Metazoa</taxon>
        <taxon>Chordata</taxon>
        <taxon>Craniata</taxon>
        <taxon>Vertebrata</taxon>
        <taxon>Cyclostomata</taxon>
        <taxon>Hyperoartia</taxon>
        <taxon>Petromyzontiformes</taxon>
        <taxon>Petromyzontidae</taxon>
        <taxon>Petromyzon</taxon>
    </lineage>
</organism>
<dbReference type="GO" id="GO:0019957">
    <property type="term" value="F:C-C chemokine binding"/>
    <property type="evidence" value="ECO:0007669"/>
    <property type="project" value="TreeGrafter"/>
</dbReference>
<feature type="transmembrane region" description="Helical" evidence="8">
    <location>
        <begin position="71"/>
        <end position="94"/>
    </location>
</feature>
<evidence type="ECO:0000313" key="11">
    <source>
        <dbReference type="RefSeq" id="XP_032807054.1"/>
    </source>
</evidence>
<dbReference type="PANTHER" id="PTHR10489">
    <property type="entry name" value="CELL ADHESION MOLECULE"/>
    <property type="match status" value="1"/>
</dbReference>
<dbReference type="GO" id="GO:0006955">
    <property type="term" value="P:immune response"/>
    <property type="evidence" value="ECO:0007669"/>
    <property type="project" value="TreeGrafter"/>
</dbReference>
<dbReference type="RefSeq" id="XP_032807054.1">
    <property type="nucleotide sequence ID" value="XM_032951163.1"/>
</dbReference>
<dbReference type="PANTHER" id="PTHR10489:SF932">
    <property type="entry name" value="G-PROTEIN COUPLED RECEPTORS FAMILY 1 PROFILE DOMAIN-CONTAINING PROTEIN"/>
    <property type="match status" value="1"/>
</dbReference>